<dbReference type="RefSeq" id="XP_014563723.1">
    <property type="nucleotide sequence ID" value="XM_014708237.1"/>
</dbReference>
<dbReference type="GeneID" id="26261741"/>
<dbReference type="VEuPathDB" id="MicrosporidiaDB:M896_050880"/>
<gene>
    <name evidence="1" type="ORF">M896_050880</name>
</gene>
<dbReference type="Proteomes" id="UP000031056">
    <property type="component" value="Unassembled WGS sequence"/>
</dbReference>
<comment type="caution">
    <text evidence="1">The sequence shown here is derived from an EMBL/GenBank/DDBJ whole genome shotgun (WGS) entry which is preliminary data.</text>
</comment>
<accession>A0A0B2UF43</accession>
<organism evidence="1 2">
    <name type="scientific">Ordospora colligata OC4</name>
    <dbReference type="NCBI Taxonomy" id="1354746"/>
    <lineage>
        <taxon>Eukaryota</taxon>
        <taxon>Fungi</taxon>
        <taxon>Fungi incertae sedis</taxon>
        <taxon>Microsporidia</taxon>
        <taxon>Ordosporidae</taxon>
        <taxon>Ordospora</taxon>
    </lineage>
</organism>
<dbReference type="EMBL" id="JOKQ01000005">
    <property type="protein sequence ID" value="KHN69681.1"/>
    <property type="molecule type" value="Genomic_DNA"/>
</dbReference>
<evidence type="ECO:0000313" key="1">
    <source>
        <dbReference type="EMBL" id="KHN69681.1"/>
    </source>
</evidence>
<keyword evidence="2" id="KW-1185">Reference proteome</keyword>
<proteinExistence type="predicted"/>
<reference evidence="1 2" key="1">
    <citation type="journal article" date="2014" name="MBio">
        <title>The Ordospora colligata genome; evolution of extreme reduction in microsporidia and host-to-parasite horizontal gene transfer.</title>
        <authorList>
            <person name="Pombert J.-F."/>
            <person name="Haag K.L."/>
            <person name="Beidas S."/>
            <person name="Ebert D."/>
            <person name="Keeling P.J."/>
        </authorList>
    </citation>
    <scope>NUCLEOTIDE SEQUENCE [LARGE SCALE GENOMIC DNA]</scope>
    <source>
        <strain evidence="1 2">OC4</strain>
    </source>
</reference>
<sequence length="420" mass="49402">MSRFFESIDEEKEKAGRSELREKVYDTDEKMGKKEKRLCDLQCKVKELEEESNQKVFDKQLKKMLVDVKKAENCFGRRVPDFLKMFFASDRVERSTHKKAIDEFMSKYECTEEPIEEKENRKIEEKICKDLSKILVIRDGEERKKELEEFKGSTRDETMRTKALMALLSIYVKTGNGAKMLEIMNEILDCFVVDLNASAARVMLLDNVDFYLGVIYEKLDELMFGMYERLLGRLLLVDRDTVEKRVLQFDVFKMHRSVETTNPLFKLIYIVRNGTQEEANKWYLQIKDSIAGGKIEQEVLEEYGIRSFKNGDFEASYEVLSKCHPAMSTECKLYVELLCVILNDRIRGSPAHKRFVEEFMEFSENRFCLRSGNSRVEAQRAFYLLNMYDVDGTAEIIRRHCKCFDENVWLRGFVNTRLIG</sequence>
<dbReference type="OrthoDB" id="2196155at2759"/>
<evidence type="ECO:0000313" key="2">
    <source>
        <dbReference type="Proteomes" id="UP000031056"/>
    </source>
</evidence>
<protein>
    <submittedName>
        <fullName evidence="1">Uncharacterized protein</fullName>
    </submittedName>
</protein>
<dbReference type="HOGENOM" id="CLU_655567_0_0_1"/>
<name>A0A0B2UF43_9MICR</name>
<dbReference type="InParanoid" id="A0A0B2UF43"/>
<dbReference type="AlphaFoldDB" id="A0A0B2UF43"/>